<dbReference type="InterPro" id="IPR029058">
    <property type="entry name" value="AB_hydrolase_fold"/>
</dbReference>
<dbReference type="Gene3D" id="3.40.50.1820">
    <property type="entry name" value="alpha/beta hydrolase"/>
    <property type="match status" value="1"/>
</dbReference>
<dbReference type="PANTHER" id="PTHR47668">
    <property type="entry name" value="DIENELACTONE HYDROLASE FAMILY PROTEIN (AFU_ORTHOLOGUE AFUA_6G01940)"/>
    <property type="match status" value="1"/>
</dbReference>
<dbReference type="Proteomes" id="UP001365542">
    <property type="component" value="Unassembled WGS sequence"/>
</dbReference>
<organism evidence="2 3">
    <name type="scientific">Orbilia ellipsospora</name>
    <dbReference type="NCBI Taxonomy" id="2528407"/>
    <lineage>
        <taxon>Eukaryota</taxon>
        <taxon>Fungi</taxon>
        <taxon>Dikarya</taxon>
        <taxon>Ascomycota</taxon>
        <taxon>Pezizomycotina</taxon>
        <taxon>Orbiliomycetes</taxon>
        <taxon>Orbiliales</taxon>
        <taxon>Orbiliaceae</taxon>
        <taxon>Orbilia</taxon>
    </lineage>
</organism>
<accession>A0AAV9X140</accession>
<protein>
    <recommendedName>
        <fullName evidence="1">Dienelactone hydrolase domain-containing protein</fullName>
    </recommendedName>
</protein>
<proteinExistence type="predicted"/>
<dbReference type="PANTHER" id="PTHR47668:SF1">
    <property type="entry name" value="DIENELACTONE HYDROLASE DOMAIN-CONTAINING PROTEIN-RELATED"/>
    <property type="match status" value="1"/>
</dbReference>
<dbReference type="GO" id="GO:0016787">
    <property type="term" value="F:hydrolase activity"/>
    <property type="evidence" value="ECO:0007669"/>
    <property type="project" value="InterPro"/>
</dbReference>
<sequence>MASDSSQVCLGTPSVKLEGYSAKGVYEEIDGLKIYVTGPADAKSAIVFIYDAYGYSDQSFIGADYLSELTGALCIVPDVLDDAAMRPGDFSEEERNALVAKFRAKLNEFKDFPAQIANGIKSWETKWPLVEKWGSFGLCFGGKVVAITSREGTRFTVSGQAHPSMIVPDDPKLIVIPHICLASKGEDVAAIENYKNSINKESHVETYSDNIHGWMGAKANLLNPEEKAAWVKGYKQVATFFGKYL</sequence>
<dbReference type="Pfam" id="PF01738">
    <property type="entry name" value="DLH"/>
    <property type="match status" value="1"/>
</dbReference>
<evidence type="ECO:0000313" key="3">
    <source>
        <dbReference type="Proteomes" id="UP001365542"/>
    </source>
</evidence>
<evidence type="ECO:0000313" key="2">
    <source>
        <dbReference type="EMBL" id="KAK6532071.1"/>
    </source>
</evidence>
<evidence type="ECO:0000259" key="1">
    <source>
        <dbReference type="Pfam" id="PF01738"/>
    </source>
</evidence>
<gene>
    <name evidence="2" type="ORF">TWF694_003233</name>
</gene>
<dbReference type="SUPFAM" id="SSF53474">
    <property type="entry name" value="alpha/beta-Hydrolases"/>
    <property type="match status" value="1"/>
</dbReference>
<reference evidence="2 3" key="1">
    <citation type="submission" date="2019-10" db="EMBL/GenBank/DDBJ databases">
        <authorList>
            <person name="Palmer J.M."/>
        </authorList>
    </citation>
    <scope>NUCLEOTIDE SEQUENCE [LARGE SCALE GENOMIC DNA]</scope>
    <source>
        <strain evidence="2 3">TWF694</strain>
    </source>
</reference>
<name>A0AAV9X140_9PEZI</name>
<comment type="caution">
    <text evidence="2">The sequence shown here is derived from an EMBL/GenBank/DDBJ whole genome shotgun (WGS) entry which is preliminary data.</text>
</comment>
<feature type="domain" description="Dienelactone hydrolase" evidence="1">
    <location>
        <begin position="34"/>
        <end position="245"/>
    </location>
</feature>
<keyword evidence="3" id="KW-1185">Reference proteome</keyword>
<dbReference type="AlphaFoldDB" id="A0AAV9X140"/>
<dbReference type="EMBL" id="JAVHJO010000012">
    <property type="protein sequence ID" value="KAK6532071.1"/>
    <property type="molecule type" value="Genomic_DNA"/>
</dbReference>
<dbReference type="InterPro" id="IPR002925">
    <property type="entry name" value="Dienelactn_hydro"/>
</dbReference>